<accession>A0ABR2QWX9</accession>
<proteinExistence type="predicted"/>
<name>A0ABR2QWX9_9ROSI</name>
<sequence length="170" mass="18252">MVLITTTVKRKISEVVEIEVDNLVYTVLVEEKGFSDVSVKNPGVAGNLPKKDSKKYASAVSSTESTANSTSRSTSVSKNHKQGEEDDTINAVLMSKDGLAGCSLGIEAGNSLEGLAQDRLSTQKIAMDVDLLWANVVKGLVDKYLGSKNLDLTPQQNQLCLKHLPTTKSI</sequence>
<gene>
    <name evidence="2" type="ORF">V6N11_042632</name>
</gene>
<feature type="compositionally biased region" description="Polar residues" evidence="1">
    <location>
        <begin position="59"/>
        <end position="77"/>
    </location>
</feature>
<dbReference type="EMBL" id="JBBPBN010000030">
    <property type="protein sequence ID" value="KAK9005187.1"/>
    <property type="molecule type" value="Genomic_DNA"/>
</dbReference>
<reference evidence="2 3" key="1">
    <citation type="journal article" date="2024" name="G3 (Bethesda)">
        <title>Genome assembly of Hibiscus sabdariffa L. provides insights into metabolisms of medicinal natural products.</title>
        <authorList>
            <person name="Kim T."/>
        </authorList>
    </citation>
    <scope>NUCLEOTIDE SEQUENCE [LARGE SCALE GENOMIC DNA]</scope>
    <source>
        <strain evidence="2">TK-2024</strain>
        <tissue evidence="2">Old leaves</tissue>
    </source>
</reference>
<dbReference type="Proteomes" id="UP001396334">
    <property type="component" value="Unassembled WGS sequence"/>
</dbReference>
<feature type="region of interest" description="Disordered" evidence="1">
    <location>
        <begin position="59"/>
        <end position="86"/>
    </location>
</feature>
<comment type="caution">
    <text evidence="2">The sequence shown here is derived from an EMBL/GenBank/DDBJ whole genome shotgun (WGS) entry which is preliminary data.</text>
</comment>
<keyword evidence="3" id="KW-1185">Reference proteome</keyword>
<evidence type="ECO:0000313" key="2">
    <source>
        <dbReference type="EMBL" id="KAK9005187.1"/>
    </source>
</evidence>
<protein>
    <submittedName>
        <fullName evidence="2">Uncharacterized protein</fullName>
    </submittedName>
</protein>
<organism evidence="2 3">
    <name type="scientific">Hibiscus sabdariffa</name>
    <name type="common">roselle</name>
    <dbReference type="NCBI Taxonomy" id="183260"/>
    <lineage>
        <taxon>Eukaryota</taxon>
        <taxon>Viridiplantae</taxon>
        <taxon>Streptophyta</taxon>
        <taxon>Embryophyta</taxon>
        <taxon>Tracheophyta</taxon>
        <taxon>Spermatophyta</taxon>
        <taxon>Magnoliopsida</taxon>
        <taxon>eudicotyledons</taxon>
        <taxon>Gunneridae</taxon>
        <taxon>Pentapetalae</taxon>
        <taxon>rosids</taxon>
        <taxon>malvids</taxon>
        <taxon>Malvales</taxon>
        <taxon>Malvaceae</taxon>
        <taxon>Malvoideae</taxon>
        <taxon>Hibiscus</taxon>
    </lineage>
</organism>
<evidence type="ECO:0000313" key="3">
    <source>
        <dbReference type="Proteomes" id="UP001396334"/>
    </source>
</evidence>
<evidence type="ECO:0000256" key="1">
    <source>
        <dbReference type="SAM" id="MobiDB-lite"/>
    </source>
</evidence>